<dbReference type="GeneID" id="25336730"/>
<accession>U6MCC8</accession>
<gene>
    <name evidence="2" type="ORF">EMWEY_00027440</name>
</gene>
<sequence length="104" mass="11680">MKAPQTGEEEDPSLFVCEGEGKDNARPDVGDVSILRSAALLEQRCAEVFMSRRVAIRFDKRTIGLVTMDTSPVRQGSLLVARMVGSRREQREVRCEYYVIVCSL</sequence>
<organism evidence="2 3">
    <name type="scientific">Eimeria maxima</name>
    <name type="common">Coccidian parasite</name>
    <dbReference type="NCBI Taxonomy" id="5804"/>
    <lineage>
        <taxon>Eukaryota</taxon>
        <taxon>Sar</taxon>
        <taxon>Alveolata</taxon>
        <taxon>Apicomplexa</taxon>
        <taxon>Conoidasida</taxon>
        <taxon>Coccidia</taxon>
        <taxon>Eucoccidiorida</taxon>
        <taxon>Eimeriorina</taxon>
        <taxon>Eimeriidae</taxon>
        <taxon>Eimeria</taxon>
    </lineage>
</organism>
<reference evidence="2" key="2">
    <citation type="submission" date="2013-10" db="EMBL/GenBank/DDBJ databases">
        <authorList>
            <person name="Aslett M."/>
        </authorList>
    </citation>
    <scope>NUCLEOTIDE SEQUENCE [LARGE SCALE GENOMIC DNA]</scope>
    <source>
        <strain evidence="2">Weybridge</strain>
    </source>
</reference>
<dbReference type="Proteomes" id="UP000030763">
    <property type="component" value="Unassembled WGS sequence"/>
</dbReference>
<reference evidence="2" key="1">
    <citation type="submission" date="2013-10" db="EMBL/GenBank/DDBJ databases">
        <title>Genomic analysis of the causative agents of coccidiosis in chickens.</title>
        <authorList>
            <person name="Reid A.J."/>
            <person name="Blake D."/>
            <person name="Billington K."/>
            <person name="Browne H."/>
            <person name="Dunn M."/>
            <person name="Hung S."/>
            <person name="Kawahara F."/>
            <person name="Miranda-Saavedra D."/>
            <person name="Mourier T."/>
            <person name="Nagra H."/>
            <person name="Otto T.D."/>
            <person name="Rawlings N."/>
            <person name="Sanchez A."/>
            <person name="Sanders M."/>
            <person name="Subramaniam C."/>
            <person name="Tay Y."/>
            <person name="Dear P."/>
            <person name="Doerig C."/>
            <person name="Gruber A."/>
            <person name="Parkinson J."/>
            <person name="Shirley M."/>
            <person name="Wan K.L."/>
            <person name="Berriman M."/>
            <person name="Tomley F."/>
            <person name="Pain A."/>
        </authorList>
    </citation>
    <scope>NUCLEOTIDE SEQUENCE [LARGE SCALE GENOMIC DNA]</scope>
    <source>
        <strain evidence="2">Weybridge</strain>
    </source>
</reference>
<evidence type="ECO:0000313" key="2">
    <source>
        <dbReference type="EMBL" id="CDJ60094.1"/>
    </source>
</evidence>
<name>U6MCC8_EIMMA</name>
<proteinExistence type="predicted"/>
<keyword evidence="3" id="KW-1185">Reference proteome</keyword>
<evidence type="ECO:0000313" key="3">
    <source>
        <dbReference type="Proteomes" id="UP000030763"/>
    </source>
</evidence>
<evidence type="ECO:0000256" key="1">
    <source>
        <dbReference type="SAM" id="MobiDB-lite"/>
    </source>
</evidence>
<feature type="region of interest" description="Disordered" evidence="1">
    <location>
        <begin position="1"/>
        <end position="24"/>
    </location>
</feature>
<protein>
    <submittedName>
        <fullName evidence="2">Uncharacterized protein</fullName>
    </submittedName>
</protein>
<dbReference type="RefSeq" id="XP_013336739.1">
    <property type="nucleotide sequence ID" value="XM_013481285.1"/>
</dbReference>
<dbReference type="VEuPathDB" id="ToxoDB:EMWEY_00027440"/>
<dbReference type="EMBL" id="HG721273">
    <property type="protein sequence ID" value="CDJ60094.1"/>
    <property type="molecule type" value="Genomic_DNA"/>
</dbReference>
<dbReference type="AlphaFoldDB" id="U6MCC8"/>